<dbReference type="GO" id="GO:0005739">
    <property type="term" value="C:mitochondrion"/>
    <property type="evidence" value="ECO:0007669"/>
    <property type="project" value="TreeGrafter"/>
</dbReference>
<dbReference type="InterPro" id="IPR001433">
    <property type="entry name" value="OxRdtase_FAD/NAD-bd"/>
</dbReference>
<evidence type="ECO:0000256" key="5">
    <source>
        <dbReference type="ARBA" id="ARBA00023002"/>
    </source>
</evidence>
<evidence type="ECO:0000256" key="2">
    <source>
        <dbReference type="ARBA" id="ARBA00006105"/>
    </source>
</evidence>
<dbReference type="PRINTS" id="PR00406">
    <property type="entry name" value="CYTB5RDTASE"/>
</dbReference>
<reference evidence="8" key="1">
    <citation type="submission" date="2020-11" db="EMBL/GenBank/DDBJ databases">
        <title>Adaptations for nitrogen fixation in a non-lichenized fungal sporocarp promotes dispersal by wood-feeding termites.</title>
        <authorList>
            <consortium name="DOE Joint Genome Institute"/>
            <person name="Koch R.A."/>
            <person name="Yoon G."/>
            <person name="Arayal U."/>
            <person name="Lail K."/>
            <person name="Amirebrahimi M."/>
            <person name="Labutti K."/>
            <person name="Lipzen A."/>
            <person name="Riley R."/>
            <person name="Barry K."/>
            <person name="Henrissat B."/>
            <person name="Grigoriev I.V."/>
            <person name="Herr J.R."/>
            <person name="Aime M.C."/>
        </authorList>
    </citation>
    <scope>NUCLEOTIDE SEQUENCE</scope>
    <source>
        <strain evidence="8">MCA 3950</strain>
    </source>
</reference>
<dbReference type="CDD" id="cd06183">
    <property type="entry name" value="cyt_b5_reduct_like"/>
    <property type="match status" value="1"/>
</dbReference>
<name>A0A9P7VY02_9AGAR</name>
<sequence>MPRLRAVTFIGIAGTTALYFLYPSPSKSASTFNDTPLLPSHFTPASVTSRESCGPNFRLITLTVPPKLIPPKSSFSTIWSVFIKDDDIQVERPYTPLEGIDEHGNMKFWIKKYPHGEVGRWLHSKQVGDKVELRGPLQTWLWKDEAWDEVILISGGTGITPFYQLLHSTFQNPSSKTRFTLLHSSRSPSELPPPEILVPLIASSHTSPERFQMKLFVDEMEKEVPLGVTPRLGRIDRHVIEGCLGYKASWWHNIFREQRRPLPPQKVLFIICGPEPMISAIAGPYGQNYSQGPVLGILGELGFTSNQVRKL</sequence>
<feature type="binding site" evidence="6">
    <location>
        <position position="94"/>
    </location>
    <ligand>
        <name>FAD</name>
        <dbReference type="ChEBI" id="CHEBI:57692"/>
    </ligand>
</feature>
<dbReference type="SUPFAM" id="SSF63380">
    <property type="entry name" value="Riboflavin synthase domain-like"/>
    <property type="match status" value="1"/>
</dbReference>
<evidence type="ECO:0000256" key="1">
    <source>
        <dbReference type="ARBA" id="ARBA00001974"/>
    </source>
</evidence>
<dbReference type="SUPFAM" id="SSF52343">
    <property type="entry name" value="Ferredoxin reductase-like, C-terminal NADP-linked domain"/>
    <property type="match status" value="1"/>
</dbReference>
<dbReference type="PANTHER" id="PTHR19370">
    <property type="entry name" value="NADH-CYTOCHROME B5 REDUCTASE"/>
    <property type="match status" value="1"/>
</dbReference>
<dbReference type="Pfam" id="PF00970">
    <property type="entry name" value="FAD_binding_6"/>
    <property type="match status" value="1"/>
</dbReference>
<dbReference type="Pfam" id="PF00175">
    <property type="entry name" value="NAD_binding_1"/>
    <property type="match status" value="1"/>
</dbReference>
<dbReference type="EMBL" id="MU250528">
    <property type="protein sequence ID" value="KAG7448997.1"/>
    <property type="molecule type" value="Genomic_DNA"/>
</dbReference>
<evidence type="ECO:0000313" key="8">
    <source>
        <dbReference type="EMBL" id="KAG7448997.1"/>
    </source>
</evidence>
<evidence type="ECO:0000256" key="4">
    <source>
        <dbReference type="ARBA" id="ARBA00022827"/>
    </source>
</evidence>
<feature type="binding site" evidence="6">
    <location>
        <position position="111"/>
    </location>
    <ligand>
        <name>FAD</name>
        <dbReference type="ChEBI" id="CHEBI:57692"/>
    </ligand>
</feature>
<dbReference type="GeneID" id="66104084"/>
<dbReference type="RefSeq" id="XP_043042497.1">
    <property type="nucleotide sequence ID" value="XM_043181788.1"/>
</dbReference>
<dbReference type="PANTHER" id="PTHR19370:SF189">
    <property type="entry name" value="CYTOCHROME C MITOCHONDRIAL IMPORT FACTOR CYC2"/>
    <property type="match status" value="1"/>
</dbReference>
<dbReference type="InterPro" id="IPR001834">
    <property type="entry name" value="CBR-like"/>
</dbReference>
<feature type="binding site" evidence="6">
    <location>
        <position position="92"/>
    </location>
    <ligand>
        <name>FAD</name>
        <dbReference type="ChEBI" id="CHEBI:57692"/>
    </ligand>
</feature>
<dbReference type="Gene3D" id="2.40.30.10">
    <property type="entry name" value="Translation factors"/>
    <property type="match status" value="1"/>
</dbReference>
<dbReference type="InterPro" id="IPR008333">
    <property type="entry name" value="Cbr1-like_FAD-bd_dom"/>
</dbReference>
<comment type="similarity">
    <text evidence="2">Belongs to the flavoprotein pyridine nucleotide cytochrome reductase family.</text>
</comment>
<feature type="binding site" evidence="6">
    <location>
        <position position="118"/>
    </location>
    <ligand>
        <name>FAD</name>
        <dbReference type="ChEBI" id="CHEBI:57692"/>
    </ligand>
</feature>
<dbReference type="PROSITE" id="PS51384">
    <property type="entry name" value="FAD_FR"/>
    <property type="match status" value="1"/>
</dbReference>
<feature type="binding site" evidence="6">
    <location>
        <position position="93"/>
    </location>
    <ligand>
        <name>FAD</name>
        <dbReference type="ChEBI" id="CHEBI:57692"/>
    </ligand>
</feature>
<protein>
    <submittedName>
        <fullName evidence="8">Ferredoxin reductase-like protein</fullName>
    </submittedName>
</protein>
<evidence type="ECO:0000256" key="3">
    <source>
        <dbReference type="ARBA" id="ARBA00022630"/>
    </source>
</evidence>
<feature type="domain" description="FAD-binding FR-type" evidence="7">
    <location>
        <begin position="40"/>
        <end position="143"/>
    </location>
</feature>
<organism evidence="8 9">
    <name type="scientific">Guyanagaster necrorhizus</name>
    <dbReference type="NCBI Taxonomy" id="856835"/>
    <lineage>
        <taxon>Eukaryota</taxon>
        <taxon>Fungi</taxon>
        <taxon>Dikarya</taxon>
        <taxon>Basidiomycota</taxon>
        <taxon>Agaricomycotina</taxon>
        <taxon>Agaricomycetes</taxon>
        <taxon>Agaricomycetidae</taxon>
        <taxon>Agaricales</taxon>
        <taxon>Marasmiineae</taxon>
        <taxon>Physalacriaceae</taxon>
        <taxon>Guyanagaster</taxon>
    </lineage>
</organism>
<dbReference type="InterPro" id="IPR039261">
    <property type="entry name" value="FNR_nucleotide-bd"/>
</dbReference>
<dbReference type="OrthoDB" id="432685at2759"/>
<gene>
    <name evidence="8" type="ORF">BT62DRAFT_656545</name>
</gene>
<evidence type="ECO:0000313" key="9">
    <source>
        <dbReference type="Proteomes" id="UP000812287"/>
    </source>
</evidence>
<evidence type="ECO:0000259" key="7">
    <source>
        <dbReference type="PROSITE" id="PS51384"/>
    </source>
</evidence>
<keyword evidence="3 6" id="KW-0285">Flavoprotein</keyword>
<keyword evidence="4 6" id="KW-0274">FAD</keyword>
<dbReference type="InterPro" id="IPR017927">
    <property type="entry name" value="FAD-bd_FR_type"/>
</dbReference>
<accession>A0A9P7VY02</accession>
<evidence type="ECO:0000256" key="6">
    <source>
        <dbReference type="PIRSR" id="PIRSR601834-1"/>
    </source>
</evidence>
<comment type="caution">
    <text evidence="8">The sequence shown here is derived from an EMBL/GenBank/DDBJ whole genome shotgun (WGS) entry which is preliminary data.</text>
</comment>
<comment type="cofactor">
    <cofactor evidence="1 6">
        <name>FAD</name>
        <dbReference type="ChEBI" id="CHEBI:57692"/>
    </cofactor>
</comment>
<proteinExistence type="inferred from homology"/>
<dbReference type="AlphaFoldDB" id="A0A9P7VY02"/>
<dbReference type="Proteomes" id="UP000812287">
    <property type="component" value="Unassembled WGS sequence"/>
</dbReference>
<keyword evidence="5" id="KW-0560">Oxidoreductase</keyword>
<dbReference type="Gene3D" id="3.40.50.80">
    <property type="entry name" value="Nucleotide-binding domain of ferredoxin-NADP reductase (FNR) module"/>
    <property type="match status" value="1"/>
</dbReference>
<feature type="binding site" evidence="6">
    <location>
        <position position="160"/>
    </location>
    <ligand>
        <name>FAD</name>
        <dbReference type="ChEBI" id="CHEBI:57692"/>
    </ligand>
</feature>
<keyword evidence="9" id="KW-1185">Reference proteome</keyword>
<dbReference type="InterPro" id="IPR017938">
    <property type="entry name" value="Riboflavin_synthase-like_b-brl"/>
</dbReference>
<dbReference type="GO" id="GO:0016491">
    <property type="term" value="F:oxidoreductase activity"/>
    <property type="evidence" value="ECO:0007669"/>
    <property type="project" value="UniProtKB-KW"/>
</dbReference>